<name>A0A7Y9UNL0_9ACTN</name>
<dbReference type="EMBL" id="JACCAC010000001">
    <property type="protein sequence ID" value="NYG56576.1"/>
    <property type="molecule type" value="Genomic_DNA"/>
</dbReference>
<reference evidence="1 2" key="1">
    <citation type="submission" date="2020-07" db="EMBL/GenBank/DDBJ databases">
        <title>Sequencing the genomes of 1000 actinobacteria strains.</title>
        <authorList>
            <person name="Klenk H.-P."/>
        </authorList>
    </citation>
    <scope>NUCLEOTIDE SEQUENCE [LARGE SCALE GENOMIC DNA]</scope>
    <source>
        <strain evidence="1 2">DSM 24552</strain>
    </source>
</reference>
<accession>A0A7Y9UNL0</accession>
<gene>
    <name evidence="1" type="ORF">BJ989_002880</name>
</gene>
<protein>
    <submittedName>
        <fullName evidence="1">Uncharacterized protein</fullName>
    </submittedName>
</protein>
<keyword evidence="2" id="KW-1185">Reference proteome</keyword>
<dbReference type="RefSeq" id="WP_281363179.1">
    <property type="nucleotide sequence ID" value="NZ_JACCAC010000001.1"/>
</dbReference>
<sequence length="44" mass="4522">MSASAPTAAAAVTVRILFIEPLFVRGPLPSAGRPGRCDLGLTKL</sequence>
<evidence type="ECO:0000313" key="1">
    <source>
        <dbReference type="EMBL" id="NYG56576.1"/>
    </source>
</evidence>
<dbReference type="Proteomes" id="UP000544110">
    <property type="component" value="Unassembled WGS sequence"/>
</dbReference>
<dbReference type="AlphaFoldDB" id="A0A7Y9UNL0"/>
<evidence type="ECO:0000313" key="2">
    <source>
        <dbReference type="Proteomes" id="UP000544110"/>
    </source>
</evidence>
<organism evidence="1 2">
    <name type="scientific">Nocardioides perillae</name>
    <dbReference type="NCBI Taxonomy" id="1119534"/>
    <lineage>
        <taxon>Bacteria</taxon>
        <taxon>Bacillati</taxon>
        <taxon>Actinomycetota</taxon>
        <taxon>Actinomycetes</taxon>
        <taxon>Propionibacteriales</taxon>
        <taxon>Nocardioidaceae</taxon>
        <taxon>Nocardioides</taxon>
    </lineage>
</organism>
<proteinExistence type="predicted"/>
<comment type="caution">
    <text evidence="1">The sequence shown here is derived from an EMBL/GenBank/DDBJ whole genome shotgun (WGS) entry which is preliminary data.</text>
</comment>